<gene>
    <name evidence="2" type="ORF">COR50_02095</name>
</gene>
<keyword evidence="1" id="KW-0812">Transmembrane</keyword>
<dbReference type="RefSeq" id="WP_098192438.1">
    <property type="nucleotide sequence ID" value="NZ_CP023777.1"/>
</dbReference>
<evidence type="ECO:0008006" key="4">
    <source>
        <dbReference type="Google" id="ProtNLM"/>
    </source>
</evidence>
<evidence type="ECO:0000313" key="3">
    <source>
        <dbReference type="Proteomes" id="UP000220133"/>
    </source>
</evidence>
<sequence length="125" mass="14523">MLRFHRVFAVLTILLFIIEVIIAVYIHDDFIRPYFGDFLVVMLIYCFLATFVKIPVWLGSACVLVFAYLVELAQYFNLVKLLGLQHSRMANIVIGNHFEWIDILCYTLGVITFYPIAKIIEAKTK</sequence>
<name>A0A291QPX4_9BACT</name>
<dbReference type="EMBL" id="CP023777">
    <property type="protein sequence ID" value="ATL46048.1"/>
    <property type="molecule type" value="Genomic_DNA"/>
</dbReference>
<keyword evidence="1" id="KW-0472">Membrane</keyword>
<feature type="transmembrane region" description="Helical" evidence="1">
    <location>
        <begin position="97"/>
        <end position="117"/>
    </location>
</feature>
<feature type="transmembrane region" description="Helical" evidence="1">
    <location>
        <begin position="33"/>
        <end position="52"/>
    </location>
</feature>
<dbReference type="OrthoDB" id="5360192at2"/>
<dbReference type="InterPro" id="IPR021257">
    <property type="entry name" value="DUF2809"/>
</dbReference>
<accession>A0A291QPX4</accession>
<feature type="transmembrane region" description="Helical" evidence="1">
    <location>
        <begin position="57"/>
        <end position="77"/>
    </location>
</feature>
<feature type="transmembrane region" description="Helical" evidence="1">
    <location>
        <begin position="7"/>
        <end position="27"/>
    </location>
</feature>
<organism evidence="2 3">
    <name type="scientific">Chitinophaga caeni</name>
    <dbReference type="NCBI Taxonomy" id="2029983"/>
    <lineage>
        <taxon>Bacteria</taxon>
        <taxon>Pseudomonadati</taxon>
        <taxon>Bacteroidota</taxon>
        <taxon>Chitinophagia</taxon>
        <taxon>Chitinophagales</taxon>
        <taxon>Chitinophagaceae</taxon>
        <taxon>Chitinophaga</taxon>
    </lineage>
</organism>
<keyword evidence="3" id="KW-1185">Reference proteome</keyword>
<proteinExistence type="predicted"/>
<dbReference type="AlphaFoldDB" id="A0A291QPX4"/>
<dbReference type="KEGG" id="cbae:COR50_02095"/>
<keyword evidence="1" id="KW-1133">Transmembrane helix</keyword>
<dbReference type="Proteomes" id="UP000220133">
    <property type="component" value="Chromosome"/>
</dbReference>
<dbReference type="Pfam" id="PF10990">
    <property type="entry name" value="DUF2809"/>
    <property type="match status" value="1"/>
</dbReference>
<protein>
    <recommendedName>
        <fullName evidence="4">DUF2809 domain-containing protein</fullName>
    </recommendedName>
</protein>
<evidence type="ECO:0000256" key="1">
    <source>
        <dbReference type="SAM" id="Phobius"/>
    </source>
</evidence>
<evidence type="ECO:0000313" key="2">
    <source>
        <dbReference type="EMBL" id="ATL46048.1"/>
    </source>
</evidence>
<reference evidence="2 3" key="1">
    <citation type="submission" date="2017-10" db="EMBL/GenBank/DDBJ databases">
        <title>Paenichitinophaga pekingensis gen. nov., sp. nov., isolated from activated sludge.</title>
        <authorList>
            <person name="Jin D."/>
            <person name="Kong X."/>
            <person name="Deng Y."/>
            <person name="Bai Z."/>
        </authorList>
    </citation>
    <scope>NUCLEOTIDE SEQUENCE [LARGE SCALE GENOMIC DNA]</scope>
    <source>
        <strain evidence="2 3">13</strain>
    </source>
</reference>